<evidence type="ECO:0000313" key="6">
    <source>
        <dbReference type="EMBL" id="CAJ1402310.1"/>
    </source>
</evidence>
<evidence type="ECO:0000256" key="4">
    <source>
        <dbReference type="ARBA" id="ARBA00023136"/>
    </source>
</evidence>
<keyword evidence="2" id="KW-0812">Transmembrane</keyword>
<reference evidence="6" key="1">
    <citation type="submission" date="2023-08" db="EMBL/GenBank/DDBJ databases">
        <authorList>
            <person name="Chen Y."/>
            <person name="Shah S."/>
            <person name="Dougan E. K."/>
            <person name="Thang M."/>
            <person name="Chan C."/>
        </authorList>
    </citation>
    <scope>NUCLEOTIDE SEQUENCE</scope>
</reference>
<comment type="subcellular location">
    <subcellularLocation>
        <location evidence="1">Membrane</location>
    </subcellularLocation>
</comment>
<dbReference type="Pfam" id="PF04116">
    <property type="entry name" value="FA_hydroxylase"/>
    <property type="match status" value="1"/>
</dbReference>
<name>A0AA36J9W3_9DINO</name>
<dbReference type="InterPro" id="IPR006694">
    <property type="entry name" value="Fatty_acid_hydroxylase"/>
</dbReference>
<dbReference type="PANTHER" id="PTHR11863">
    <property type="entry name" value="STEROL DESATURASE"/>
    <property type="match status" value="1"/>
</dbReference>
<evidence type="ECO:0000256" key="1">
    <source>
        <dbReference type="ARBA" id="ARBA00004370"/>
    </source>
</evidence>
<comment type="caution">
    <text evidence="6">The sequence shown here is derived from an EMBL/GenBank/DDBJ whole genome shotgun (WGS) entry which is preliminary data.</text>
</comment>
<dbReference type="AlphaFoldDB" id="A0AA36J9W3"/>
<dbReference type="GO" id="GO:0016020">
    <property type="term" value="C:membrane"/>
    <property type="evidence" value="ECO:0007669"/>
    <property type="project" value="UniProtKB-SubCell"/>
</dbReference>
<dbReference type="GO" id="GO:0016491">
    <property type="term" value="F:oxidoreductase activity"/>
    <property type="evidence" value="ECO:0007669"/>
    <property type="project" value="InterPro"/>
</dbReference>
<evidence type="ECO:0000256" key="2">
    <source>
        <dbReference type="ARBA" id="ARBA00022692"/>
    </source>
</evidence>
<keyword evidence="4" id="KW-0472">Membrane</keyword>
<sequence>MAVQSKEASGAYTLEYPSERLSFREHFSSLLLRLANDVPGKSPQTSPATWAGSPPGKVAHGPIDGSARWRRRSGDRGLTLLELGSLGSLAAAACLLPQKDVQGSWTLKELAAFLCTKAVVTRIYNTYLEAIFFSFPQFRTQPSREHALKNKKDLCGRDMKELETIICHDRLTLISQFAFNVGLYYAIPGYYPAAQAVVAPLHERVLRVVGNHYLMSFGMYWMHRALHVVPFLWDKIHSYHHWAKHPLSRNTYDDHWLDNMGNAVVGHFCAQVLLPLDRGSFWFSHIFRILESLEKHSGVSCGFNLAHQLQRCLPFAQMPHHHDWHHEGHKGSNYTFTSMGGLWDCVFGTRKVGRAEEILASQATYRDRKQGKKAGRAKTLLDNPLVALTPVLSVTLSIRKSSGVHSVLSFWRI</sequence>
<dbReference type="InterPro" id="IPR050307">
    <property type="entry name" value="Sterol_Desaturase_Related"/>
</dbReference>
<keyword evidence="3" id="KW-1133">Transmembrane helix</keyword>
<accession>A0AA36J9W3</accession>
<dbReference type="GO" id="GO:0005506">
    <property type="term" value="F:iron ion binding"/>
    <property type="evidence" value="ECO:0007669"/>
    <property type="project" value="InterPro"/>
</dbReference>
<feature type="domain" description="Fatty acid hydroxylase" evidence="5">
    <location>
        <begin position="214"/>
        <end position="349"/>
    </location>
</feature>
<evidence type="ECO:0000256" key="3">
    <source>
        <dbReference type="ARBA" id="ARBA00022989"/>
    </source>
</evidence>
<keyword evidence="7" id="KW-1185">Reference proteome</keyword>
<evidence type="ECO:0000313" key="7">
    <source>
        <dbReference type="Proteomes" id="UP001178507"/>
    </source>
</evidence>
<dbReference type="GO" id="GO:0008610">
    <property type="term" value="P:lipid biosynthetic process"/>
    <property type="evidence" value="ECO:0007669"/>
    <property type="project" value="InterPro"/>
</dbReference>
<organism evidence="6 7">
    <name type="scientific">Effrenium voratum</name>
    <dbReference type="NCBI Taxonomy" id="2562239"/>
    <lineage>
        <taxon>Eukaryota</taxon>
        <taxon>Sar</taxon>
        <taxon>Alveolata</taxon>
        <taxon>Dinophyceae</taxon>
        <taxon>Suessiales</taxon>
        <taxon>Symbiodiniaceae</taxon>
        <taxon>Effrenium</taxon>
    </lineage>
</organism>
<proteinExistence type="predicted"/>
<evidence type="ECO:0000259" key="5">
    <source>
        <dbReference type="Pfam" id="PF04116"/>
    </source>
</evidence>
<protein>
    <recommendedName>
        <fullName evidence="5">Fatty acid hydroxylase domain-containing protein</fullName>
    </recommendedName>
</protein>
<dbReference type="EMBL" id="CAUJNA010003448">
    <property type="protein sequence ID" value="CAJ1402310.1"/>
    <property type="molecule type" value="Genomic_DNA"/>
</dbReference>
<dbReference type="Proteomes" id="UP001178507">
    <property type="component" value="Unassembled WGS sequence"/>
</dbReference>
<gene>
    <name evidence="6" type="ORF">EVOR1521_LOCUS25232</name>
</gene>